<dbReference type="AlphaFoldDB" id="A0A096D2I3"/>
<feature type="transmembrane region" description="Helical" evidence="1">
    <location>
        <begin position="92"/>
        <end position="113"/>
    </location>
</feature>
<dbReference type="InterPro" id="IPR003675">
    <property type="entry name" value="Rce1/LyrA-like_dom"/>
</dbReference>
<dbReference type="GO" id="GO:0006508">
    <property type="term" value="P:proteolysis"/>
    <property type="evidence" value="ECO:0007669"/>
    <property type="project" value="UniProtKB-KW"/>
</dbReference>
<feature type="transmembrane region" description="Helical" evidence="1">
    <location>
        <begin position="136"/>
        <end position="162"/>
    </location>
</feature>
<accession>A0A096D2I3</accession>
<feature type="transmembrane region" description="Helical" evidence="1">
    <location>
        <begin position="56"/>
        <end position="80"/>
    </location>
</feature>
<evidence type="ECO:0000256" key="1">
    <source>
        <dbReference type="SAM" id="Phobius"/>
    </source>
</evidence>
<feature type="transmembrane region" description="Helical" evidence="1">
    <location>
        <begin position="250"/>
        <end position="271"/>
    </location>
</feature>
<keyword evidence="4" id="KW-1185">Reference proteome</keyword>
<sequence length="276" mass="31420">MVNKQFLNSVLYSILFVAIFVLLQIGFNIICASIYAGFSHQSVGTIMAGISTGEKNILLCIINALSSIFTIILFLKLNWAIISTNYIKSRPWAVLTWAILLAIGSILPFEYIYEHINLTMPKQNEELFKNIMKEPWGYIFIGILAPVTEELVFRGAILRLLLKAFKGKQHWVGIIISAFLFGFIHFNLAQGIHAFIIGLILGWMYYRTYSIIPGVIVHWVNNTIAYIMFHIMPEISDGKLIDFFHGNNQLMYGGIFFSLCIFIPSLFQLALHQKKA</sequence>
<dbReference type="Proteomes" id="UP000029614">
    <property type="component" value="Unassembled WGS sequence"/>
</dbReference>
<keyword evidence="1" id="KW-1133">Transmembrane helix</keyword>
<dbReference type="GO" id="GO:0004175">
    <property type="term" value="F:endopeptidase activity"/>
    <property type="evidence" value="ECO:0007669"/>
    <property type="project" value="UniProtKB-ARBA"/>
</dbReference>
<name>A0A096D2I3_9BACT</name>
<dbReference type="PANTHER" id="PTHR36435">
    <property type="entry name" value="SLR1288 PROTEIN"/>
    <property type="match status" value="1"/>
</dbReference>
<feature type="transmembrane region" description="Helical" evidence="1">
    <location>
        <begin position="174"/>
        <end position="205"/>
    </location>
</feature>
<protein>
    <submittedName>
        <fullName evidence="3">CAAX protease</fullName>
    </submittedName>
</protein>
<dbReference type="RefSeq" id="WP_036855694.1">
    <property type="nucleotide sequence ID" value="NZ_JRNU01000025.1"/>
</dbReference>
<dbReference type="EMBL" id="JRNU01000025">
    <property type="protein sequence ID" value="KGF51724.1"/>
    <property type="molecule type" value="Genomic_DNA"/>
</dbReference>
<keyword evidence="1" id="KW-0812">Transmembrane</keyword>
<comment type="caution">
    <text evidence="3">The sequence shown here is derived from an EMBL/GenBank/DDBJ whole genome shotgun (WGS) entry which is preliminary data.</text>
</comment>
<keyword evidence="3" id="KW-0645">Protease</keyword>
<keyword evidence="1" id="KW-0472">Membrane</keyword>
<dbReference type="OrthoDB" id="158986at2"/>
<dbReference type="Pfam" id="PF02517">
    <property type="entry name" value="Rce1-like"/>
    <property type="match status" value="1"/>
</dbReference>
<evidence type="ECO:0000259" key="2">
    <source>
        <dbReference type="Pfam" id="PF02517"/>
    </source>
</evidence>
<reference evidence="3 4" key="1">
    <citation type="submission" date="2014-07" db="EMBL/GenBank/DDBJ databases">
        <authorList>
            <person name="McCorrison J."/>
            <person name="Sanka R."/>
            <person name="Torralba M."/>
            <person name="Gillis M."/>
            <person name="Haft D.H."/>
            <person name="Methe B."/>
            <person name="Sutton G."/>
            <person name="Nelson K.E."/>
        </authorList>
    </citation>
    <scope>NUCLEOTIDE SEQUENCE [LARGE SCALE GENOMIC DNA]</scope>
    <source>
        <strain evidence="3 4">DNF00058</strain>
    </source>
</reference>
<gene>
    <name evidence="3" type="ORF">HMPREF9302_06240</name>
</gene>
<evidence type="ECO:0000313" key="4">
    <source>
        <dbReference type="Proteomes" id="UP000029614"/>
    </source>
</evidence>
<feature type="transmembrane region" description="Helical" evidence="1">
    <location>
        <begin position="12"/>
        <end position="36"/>
    </location>
</feature>
<dbReference type="GO" id="GO:0080120">
    <property type="term" value="P:CAAX-box protein maturation"/>
    <property type="evidence" value="ECO:0007669"/>
    <property type="project" value="UniProtKB-ARBA"/>
</dbReference>
<keyword evidence="3" id="KW-0378">Hydrolase</keyword>
<evidence type="ECO:0000313" key="3">
    <source>
        <dbReference type="EMBL" id="KGF51724.1"/>
    </source>
</evidence>
<dbReference type="InterPro" id="IPR052710">
    <property type="entry name" value="CAAX_protease"/>
</dbReference>
<feature type="domain" description="CAAX prenyl protease 2/Lysostaphin resistance protein A-like" evidence="2">
    <location>
        <begin position="135"/>
        <end position="224"/>
    </location>
</feature>
<organism evidence="3 4">
    <name type="scientific">Prevotella amnii DNF00058</name>
    <dbReference type="NCBI Taxonomy" id="1401066"/>
    <lineage>
        <taxon>Bacteria</taxon>
        <taxon>Pseudomonadati</taxon>
        <taxon>Bacteroidota</taxon>
        <taxon>Bacteroidia</taxon>
        <taxon>Bacteroidales</taxon>
        <taxon>Prevotellaceae</taxon>
        <taxon>Prevotella</taxon>
    </lineage>
</organism>
<proteinExistence type="predicted"/>
<feature type="transmembrane region" description="Helical" evidence="1">
    <location>
        <begin position="211"/>
        <end position="229"/>
    </location>
</feature>
<dbReference type="PANTHER" id="PTHR36435:SF1">
    <property type="entry name" value="CAAX AMINO TERMINAL PROTEASE FAMILY PROTEIN"/>
    <property type="match status" value="1"/>
</dbReference>